<dbReference type="Pfam" id="PF16013">
    <property type="entry name" value="DUF4781"/>
    <property type="match status" value="1"/>
</dbReference>
<evidence type="ECO:0000259" key="1">
    <source>
        <dbReference type="Pfam" id="PF16013"/>
    </source>
</evidence>
<dbReference type="PANTHER" id="PTHR21115">
    <property type="entry name" value="GH06117P-RELATED"/>
    <property type="match status" value="1"/>
</dbReference>
<dbReference type="EMBL" id="OU963867">
    <property type="protein sequence ID" value="CAH0391325.1"/>
    <property type="molecule type" value="Genomic_DNA"/>
</dbReference>
<dbReference type="PANTHER" id="PTHR21115:SF0">
    <property type="entry name" value="GH06117P-RELATED"/>
    <property type="match status" value="1"/>
</dbReference>
<sequence length="666" mass="75226">MSQKKPELEERKHQWVADAIVFQETISRLLGYTEHHEVPEGRLEEKMKYYYKLIGNDSDPGKTWKAVTQRIRDETEASFSSRSQRCYYLKPIFISVIDLDFEKSGNCLVFRILKEKTGCCFYVDEARTYETWTDYLENNILPKLHLIYPYGGDYKARTEIVLAESVACSPVKLARKITKIFATTTALTSTVALAAVPFCPILAPAALGLYITAASSGVVMGVDGVVNLVDLAKHNESLNVTNSRALDAYLDIGSACGGLIRGGAATAASLLKSEAETLTKILRVIKIAGSTVQNVSLLVKCLNHEFGELSLDDLKAFCFSFLNTDLETAVGWAKPMIQLFLAGVAIYRGDPYTVFRTLRSAKDVAILVFSYVLPEILSYFGPQIKEMATYFGNLFCNQFRHRLPEIIDVKTFDRMGDDLLALIGKINTFFQIADPLDVKFNGVQFFLTFSISSIRIAWKALREHAECTKKRHSLTQPQLVQLWFQFMDLIKVRSPQHLINGTNYFLIQLEKCSLASITVLKRSSDLGTTCYPNPLSKWANLFTFENDPETQFNVDKPEFTMEGIAVHIFYSPNLGNELTKELKQDYRHKVECILRKKVTKENSKFDKNGNGRNALLNLSPCHEVRNVVFNRTVLKNGNAMVFVTTLKNGAGDRSAWEREMARRLYS</sequence>
<accession>A0A9P0AEZ1</accession>
<dbReference type="AlphaFoldDB" id="A0A9P0AEZ1"/>
<evidence type="ECO:0000313" key="2">
    <source>
        <dbReference type="EMBL" id="CAH0391325.1"/>
    </source>
</evidence>
<dbReference type="KEGG" id="btab:109034705"/>
<name>A0A9P0AEZ1_BEMTA</name>
<reference evidence="2" key="1">
    <citation type="submission" date="2021-12" db="EMBL/GenBank/DDBJ databases">
        <authorList>
            <person name="King R."/>
        </authorList>
    </citation>
    <scope>NUCLEOTIDE SEQUENCE</scope>
</reference>
<feature type="domain" description="DUF4781" evidence="1">
    <location>
        <begin position="115"/>
        <end position="285"/>
    </location>
</feature>
<evidence type="ECO:0000313" key="3">
    <source>
        <dbReference type="Proteomes" id="UP001152759"/>
    </source>
</evidence>
<protein>
    <recommendedName>
        <fullName evidence="1">DUF4781 domain-containing protein</fullName>
    </recommendedName>
</protein>
<keyword evidence="3" id="KW-1185">Reference proteome</keyword>
<organism evidence="2 3">
    <name type="scientific">Bemisia tabaci</name>
    <name type="common">Sweetpotato whitefly</name>
    <name type="synonym">Aleurodes tabaci</name>
    <dbReference type="NCBI Taxonomy" id="7038"/>
    <lineage>
        <taxon>Eukaryota</taxon>
        <taxon>Metazoa</taxon>
        <taxon>Ecdysozoa</taxon>
        <taxon>Arthropoda</taxon>
        <taxon>Hexapoda</taxon>
        <taxon>Insecta</taxon>
        <taxon>Pterygota</taxon>
        <taxon>Neoptera</taxon>
        <taxon>Paraneoptera</taxon>
        <taxon>Hemiptera</taxon>
        <taxon>Sternorrhyncha</taxon>
        <taxon>Aleyrodoidea</taxon>
        <taxon>Aleyrodidae</taxon>
        <taxon>Aleyrodinae</taxon>
        <taxon>Bemisia</taxon>
    </lineage>
</organism>
<gene>
    <name evidence="2" type="ORF">BEMITA_LOCUS9957</name>
</gene>
<dbReference type="InterPro" id="IPR031962">
    <property type="entry name" value="DUF4781"/>
</dbReference>
<dbReference type="Proteomes" id="UP001152759">
    <property type="component" value="Chromosome 6"/>
</dbReference>
<proteinExistence type="predicted"/>